<evidence type="ECO:0000313" key="2">
    <source>
        <dbReference type="EMBL" id="GAB0138477.1"/>
    </source>
</evidence>
<accession>A0ABQ0CYF1</accession>
<name>A0ABQ0CYF1_9HYPO</name>
<dbReference type="EMBL" id="BAAFGZ010000423">
    <property type="protein sequence ID" value="GAB0138477.1"/>
    <property type="molecule type" value="Genomic_DNA"/>
</dbReference>
<feature type="compositionally biased region" description="Low complexity" evidence="1">
    <location>
        <begin position="121"/>
        <end position="136"/>
    </location>
</feature>
<feature type="region of interest" description="Disordered" evidence="1">
    <location>
        <begin position="1"/>
        <end position="191"/>
    </location>
</feature>
<evidence type="ECO:0000313" key="3">
    <source>
        <dbReference type="Proteomes" id="UP001562357"/>
    </source>
</evidence>
<feature type="compositionally biased region" description="Polar residues" evidence="1">
    <location>
        <begin position="33"/>
        <end position="72"/>
    </location>
</feature>
<comment type="caution">
    <text evidence="2">The sequence shown here is derived from an EMBL/GenBank/DDBJ whole genome shotgun (WGS) entry which is preliminary data.</text>
</comment>
<proteinExistence type="predicted"/>
<protein>
    <submittedName>
        <fullName evidence="2">Uncharacterized protein</fullName>
    </submittedName>
</protein>
<organism evidence="2 3">
    <name type="scientific">Epichloe bromicola</name>
    <dbReference type="NCBI Taxonomy" id="79588"/>
    <lineage>
        <taxon>Eukaryota</taxon>
        <taxon>Fungi</taxon>
        <taxon>Dikarya</taxon>
        <taxon>Ascomycota</taxon>
        <taxon>Pezizomycotina</taxon>
        <taxon>Sordariomycetes</taxon>
        <taxon>Hypocreomycetidae</taxon>
        <taxon>Hypocreales</taxon>
        <taxon>Clavicipitaceae</taxon>
        <taxon>Epichloe</taxon>
    </lineage>
</organism>
<dbReference type="Proteomes" id="UP001562357">
    <property type="component" value="Unassembled WGS sequence"/>
</dbReference>
<keyword evidence="3" id="KW-1185">Reference proteome</keyword>
<evidence type="ECO:0000256" key="1">
    <source>
        <dbReference type="SAM" id="MobiDB-lite"/>
    </source>
</evidence>
<sequence>MKNAMNGSGTNGNGTNGNWSLLTEPKDLAIAKENNNSQDPDGNYSPTTPTKGGQAMKNATNGSGTDSTQPLPTETKDLAATAAAKNGPGPDGNWSPQKPRPTPNDTKDGKTQNGHGSPLRDASNGPDGDGNSSSKDTGNPRVSGQKGNWSPLKDPPTVNGGAGPVNAGNWSPLNDPPKMDGASNGPDKDGS</sequence>
<gene>
    <name evidence="2" type="primary">g6712</name>
    <name evidence="2" type="ORF">EsDP_00006712</name>
</gene>
<reference evidence="3" key="1">
    <citation type="submission" date="2024-06" db="EMBL/GenBank/DDBJ databases">
        <title>Draft Genome Sequences of Epichloe bromicola Strains Isolated from Elymus ciliaris.</title>
        <authorList>
            <consortium name="Epichloe bromicola genome sequencing consortium"/>
            <person name="Miura A."/>
            <person name="Imano S."/>
            <person name="Ashida A."/>
            <person name="Sato I."/>
            <person name="Chiba S."/>
            <person name="Tanaka A."/>
            <person name="Camagna M."/>
            <person name="Takemoto D."/>
        </authorList>
    </citation>
    <scope>NUCLEOTIDE SEQUENCE [LARGE SCALE GENOMIC DNA]</scope>
    <source>
        <strain evidence="3">DP</strain>
    </source>
</reference>